<keyword evidence="8" id="KW-1185">Reference proteome</keyword>
<dbReference type="InterPro" id="IPR050367">
    <property type="entry name" value="APC_superfamily"/>
</dbReference>
<organism evidence="7 8">
    <name type="scientific">Phytohabitans aurantiacus</name>
    <dbReference type="NCBI Taxonomy" id="3016789"/>
    <lineage>
        <taxon>Bacteria</taxon>
        <taxon>Bacillati</taxon>
        <taxon>Actinomycetota</taxon>
        <taxon>Actinomycetes</taxon>
        <taxon>Micromonosporales</taxon>
        <taxon>Micromonosporaceae</taxon>
    </lineage>
</organism>
<gene>
    <name evidence="7" type="ORF">Pa4123_27550</name>
</gene>
<reference evidence="7" key="1">
    <citation type="submission" date="2022-12" db="EMBL/GenBank/DDBJ databases">
        <title>New Phytohabitans aurantiacus sp. RD004123 nov., an actinomycete isolated from soil.</title>
        <authorList>
            <person name="Triningsih D.W."/>
            <person name="Harunari E."/>
            <person name="Igarashi Y."/>
        </authorList>
    </citation>
    <scope>NUCLEOTIDE SEQUENCE</scope>
    <source>
        <strain evidence="7">RD004123</strain>
    </source>
</reference>
<feature type="transmembrane region" description="Helical" evidence="6">
    <location>
        <begin position="143"/>
        <end position="163"/>
    </location>
</feature>
<dbReference type="Gene3D" id="1.20.1740.10">
    <property type="entry name" value="Amino acid/polyamine transporter I"/>
    <property type="match status" value="1"/>
</dbReference>
<keyword evidence="4 6" id="KW-1133">Transmembrane helix</keyword>
<dbReference type="RefSeq" id="WP_281895764.1">
    <property type="nucleotide sequence ID" value="NZ_BSDI01000011.1"/>
</dbReference>
<proteinExistence type="predicted"/>
<evidence type="ECO:0000256" key="5">
    <source>
        <dbReference type="ARBA" id="ARBA00023136"/>
    </source>
</evidence>
<evidence type="ECO:0000313" key="8">
    <source>
        <dbReference type="Proteomes" id="UP001144280"/>
    </source>
</evidence>
<feature type="transmembrane region" description="Helical" evidence="6">
    <location>
        <begin position="116"/>
        <end position="136"/>
    </location>
</feature>
<comment type="subcellular location">
    <subcellularLocation>
        <location evidence="1">Cell membrane</location>
        <topology evidence="1">Multi-pass membrane protein</topology>
    </subcellularLocation>
</comment>
<feature type="transmembrane region" description="Helical" evidence="6">
    <location>
        <begin position="36"/>
        <end position="57"/>
    </location>
</feature>
<dbReference type="PANTHER" id="PTHR42770:SF13">
    <property type="entry name" value="L-METHIONINE_BRANCHED-CHAIN AMINO ACID EXPORTER YJEH"/>
    <property type="match status" value="1"/>
</dbReference>
<feature type="transmembrane region" description="Helical" evidence="6">
    <location>
        <begin position="78"/>
        <end position="104"/>
    </location>
</feature>
<protein>
    <submittedName>
        <fullName evidence="7">Amino acid permease</fullName>
    </submittedName>
</protein>
<keyword evidence="3 6" id="KW-0812">Transmembrane</keyword>
<dbReference type="EMBL" id="BSDI01000011">
    <property type="protein sequence ID" value="GLH97480.1"/>
    <property type="molecule type" value="Genomic_DNA"/>
</dbReference>
<keyword evidence="2" id="KW-1003">Cell membrane</keyword>
<dbReference type="Proteomes" id="UP001144280">
    <property type="component" value="Unassembled WGS sequence"/>
</dbReference>
<evidence type="ECO:0000313" key="7">
    <source>
        <dbReference type="EMBL" id="GLH97480.1"/>
    </source>
</evidence>
<feature type="transmembrane region" description="Helical" evidence="6">
    <location>
        <begin position="338"/>
        <end position="360"/>
    </location>
</feature>
<evidence type="ECO:0000256" key="2">
    <source>
        <dbReference type="ARBA" id="ARBA00022475"/>
    </source>
</evidence>
<name>A0ABQ5QSA0_9ACTN</name>
<feature type="transmembrane region" description="Helical" evidence="6">
    <location>
        <begin position="372"/>
        <end position="401"/>
    </location>
</feature>
<dbReference type="InterPro" id="IPR002293">
    <property type="entry name" value="AA/rel_permease1"/>
</dbReference>
<dbReference type="Pfam" id="PF13520">
    <property type="entry name" value="AA_permease_2"/>
    <property type="match status" value="1"/>
</dbReference>
<dbReference type="PIRSF" id="PIRSF006060">
    <property type="entry name" value="AA_transporter"/>
    <property type="match status" value="1"/>
</dbReference>
<sequence length="421" mass="42330">MTVPQGAALSIGAVLGTGVIALPALAAETAGPASLLAWLALIALSVPLATTFAALGARYPDSGGVSTYVRRAFGRRAAAVVGWCFYFAIPAGAPAAAMFAGAYVSAAVGGGTRTTLITGALLIAFVTATNAGGLRVSGRLQFGLAALLVVLLLTATLTALPHARLSNLEPFAPHGWLAIGPAAALLVWGFAGWEAVTHLAADFRHPARDLPRATVIAVVVVGLLYFAIAAASVLVLGSAAGTSDAPLAELLAIGVGGEVRVLAAGAALLLTLGAMNAYFAGAAKLGAALGRDGALPAWFARGSEAGTVPRRSLAVIAVLSTVSLGAVAVTGVDPRPSVLLTTGCFATVYVLGMAAALRLLPRGTWSHRMATVALVAVVVLLLLTGRYIVWALAIAAAALLYDAHTRNQGRAAAASALSRRR</sequence>
<feature type="transmembrane region" description="Helical" evidence="6">
    <location>
        <begin position="313"/>
        <end position="332"/>
    </location>
</feature>
<comment type="caution">
    <text evidence="7">The sequence shown here is derived from an EMBL/GenBank/DDBJ whole genome shotgun (WGS) entry which is preliminary data.</text>
</comment>
<evidence type="ECO:0000256" key="3">
    <source>
        <dbReference type="ARBA" id="ARBA00022692"/>
    </source>
</evidence>
<feature type="transmembrane region" description="Helical" evidence="6">
    <location>
        <begin position="214"/>
        <end position="241"/>
    </location>
</feature>
<feature type="transmembrane region" description="Helical" evidence="6">
    <location>
        <begin position="175"/>
        <end position="193"/>
    </location>
</feature>
<feature type="transmembrane region" description="Helical" evidence="6">
    <location>
        <begin position="261"/>
        <end position="281"/>
    </location>
</feature>
<evidence type="ECO:0000256" key="4">
    <source>
        <dbReference type="ARBA" id="ARBA00022989"/>
    </source>
</evidence>
<dbReference type="PANTHER" id="PTHR42770">
    <property type="entry name" value="AMINO ACID TRANSPORTER-RELATED"/>
    <property type="match status" value="1"/>
</dbReference>
<evidence type="ECO:0000256" key="1">
    <source>
        <dbReference type="ARBA" id="ARBA00004651"/>
    </source>
</evidence>
<keyword evidence="5 6" id="KW-0472">Membrane</keyword>
<evidence type="ECO:0000256" key="6">
    <source>
        <dbReference type="SAM" id="Phobius"/>
    </source>
</evidence>
<accession>A0ABQ5QSA0</accession>